<keyword evidence="3" id="KW-1185">Reference proteome</keyword>
<accession>A0A7J7LLP7</accession>
<comment type="caution">
    <text evidence="2">The sequence shown here is derived from an EMBL/GenBank/DDBJ whole genome shotgun (WGS) entry which is preliminary data.</text>
</comment>
<reference evidence="2 3" key="1">
    <citation type="journal article" date="2020" name="IScience">
        <title>Genome Sequencing of the Endangered Kingdonia uniflora (Circaeasteraceae, Ranunculales) Reveals Potential Mechanisms of Evolutionary Specialization.</title>
        <authorList>
            <person name="Sun Y."/>
            <person name="Deng T."/>
            <person name="Zhang A."/>
            <person name="Moore M.J."/>
            <person name="Landis J.B."/>
            <person name="Lin N."/>
            <person name="Zhang H."/>
            <person name="Zhang X."/>
            <person name="Huang J."/>
            <person name="Zhang X."/>
            <person name="Sun H."/>
            <person name="Wang H."/>
        </authorList>
    </citation>
    <scope>NUCLEOTIDE SEQUENCE [LARGE SCALE GENOMIC DNA]</scope>
    <source>
        <strain evidence="2">TB1705</strain>
        <tissue evidence="2">Leaf</tissue>
    </source>
</reference>
<proteinExistence type="predicted"/>
<dbReference type="Proteomes" id="UP000541444">
    <property type="component" value="Unassembled WGS sequence"/>
</dbReference>
<evidence type="ECO:0000313" key="2">
    <source>
        <dbReference type="EMBL" id="KAF6143472.1"/>
    </source>
</evidence>
<protein>
    <submittedName>
        <fullName evidence="2">Uncharacterized protein</fullName>
    </submittedName>
</protein>
<evidence type="ECO:0000313" key="3">
    <source>
        <dbReference type="Proteomes" id="UP000541444"/>
    </source>
</evidence>
<organism evidence="2 3">
    <name type="scientific">Kingdonia uniflora</name>
    <dbReference type="NCBI Taxonomy" id="39325"/>
    <lineage>
        <taxon>Eukaryota</taxon>
        <taxon>Viridiplantae</taxon>
        <taxon>Streptophyta</taxon>
        <taxon>Embryophyta</taxon>
        <taxon>Tracheophyta</taxon>
        <taxon>Spermatophyta</taxon>
        <taxon>Magnoliopsida</taxon>
        <taxon>Ranunculales</taxon>
        <taxon>Circaeasteraceae</taxon>
        <taxon>Kingdonia</taxon>
    </lineage>
</organism>
<evidence type="ECO:0000256" key="1">
    <source>
        <dbReference type="SAM" id="MobiDB-lite"/>
    </source>
</evidence>
<sequence>MAVTFTRLSWWFFGAKEHDSGISGGSGLNNSSTELGMGLRDHDTVKFPSVKGAKMRPSASGRPKRKWNSREERRIDREYDVVLVPSDGGCMSGSESDDSDWSIGWMEPHAPDFQSDDERESSFAVLVPCYGRGRKELVDDTKNQLFGAIGDLTNGYSAGIPSYFSCGHKPPPHPRKQEVYGAVAFFSAEQLADVQDDRFVF</sequence>
<dbReference type="EMBL" id="JACGCM010002205">
    <property type="protein sequence ID" value="KAF6143472.1"/>
    <property type="molecule type" value="Genomic_DNA"/>
</dbReference>
<name>A0A7J7LLP7_9MAGN</name>
<dbReference type="PANTHER" id="PTHR34464:SF3">
    <property type="entry name" value="OS09G0376300 PROTEIN"/>
    <property type="match status" value="1"/>
</dbReference>
<dbReference type="OrthoDB" id="686813at2759"/>
<feature type="region of interest" description="Disordered" evidence="1">
    <location>
        <begin position="50"/>
        <end position="70"/>
    </location>
</feature>
<gene>
    <name evidence="2" type="ORF">GIB67_029641</name>
</gene>
<dbReference type="PANTHER" id="PTHR34464">
    <property type="entry name" value="OS09G0376300 PROTEIN"/>
    <property type="match status" value="1"/>
</dbReference>
<dbReference type="AlphaFoldDB" id="A0A7J7LLP7"/>